<evidence type="ECO:0000313" key="2">
    <source>
        <dbReference type="Proteomes" id="UP001054854"/>
    </source>
</evidence>
<evidence type="ECO:0000313" key="1">
    <source>
        <dbReference type="EMBL" id="GHJ27654.1"/>
    </source>
</evidence>
<proteinExistence type="predicted"/>
<gene>
    <name evidence="1" type="ORF">TPA0910_20870</name>
</gene>
<keyword evidence="2" id="KW-1185">Reference proteome</keyword>
<dbReference type="EMBL" id="BNEK01000003">
    <property type="protein sequence ID" value="GHJ27654.1"/>
    <property type="molecule type" value="Genomic_DNA"/>
</dbReference>
<dbReference type="Proteomes" id="UP001054854">
    <property type="component" value="Unassembled WGS sequence"/>
</dbReference>
<comment type="caution">
    <text evidence="1">The sequence shown here is derived from an EMBL/GenBank/DDBJ whole genome shotgun (WGS) entry which is preliminary data.</text>
</comment>
<reference evidence="1" key="1">
    <citation type="submission" date="2024-05" db="EMBL/GenBank/DDBJ databases">
        <title>Whole genome shotgun sequence of Streptomyces hygroscopicus NBRC 113678.</title>
        <authorList>
            <person name="Komaki H."/>
            <person name="Tamura T."/>
        </authorList>
    </citation>
    <scope>NUCLEOTIDE SEQUENCE</scope>
    <source>
        <strain evidence="1">N11-34</strain>
    </source>
</reference>
<protein>
    <recommendedName>
        <fullName evidence="3">Lipoprotein</fullName>
    </recommendedName>
</protein>
<name>A0ABQ3TWH3_STRHY</name>
<evidence type="ECO:0008006" key="3">
    <source>
        <dbReference type="Google" id="ProtNLM"/>
    </source>
</evidence>
<organism evidence="1 2">
    <name type="scientific">Streptomyces hygroscopicus</name>
    <dbReference type="NCBI Taxonomy" id="1912"/>
    <lineage>
        <taxon>Bacteria</taxon>
        <taxon>Bacillati</taxon>
        <taxon>Actinomycetota</taxon>
        <taxon>Actinomycetes</taxon>
        <taxon>Kitasatosporales</taxon>
        <taxon>Streptomycetaceae</taxon>
        <taxon>Streptomyces</taxon>
        <taxon>Streptomyces violaceusniger group</taxon>
    </lineage>
</organism>
<dbReference type="PROSITE" id="PS51257">
    <property type="entry name" value="PROKAR_LIPOPROTEIN"/>
    <property type="match status" value="1"/>
</dbReference>
<accession>A0ABQ3TWH3</accession>
<sequence>MKRILTRMTAVATAALFLGGCMSDKGDDPNAPLPRMSREDAQKWARHFTGSMARTARASISEKSVRPDFTNCVGKHDEVVDDGRFILDYSARSPLPEAEHAGAVKRIREELEKRGYAIDTYQEMKDAAQVVLRARSPKDDFSISVEAYGEQNSILYEVSTPCLLPPGVKQKEI</sequence>